<dbReference type="GO" id="GO:0000287">
    <property type="term" value="F:magnesium ion binding"/>
    <property type="evidence" value="ECO:0007669"/>
    <property type="project" value="UniProtKB-UniRule"/>
</dbReference>
<dbReference type="Proteomes" id="UP000255139">
    <property type="component" value="Unassembled WGS sequence"/>
</dbReference>
<reference evidence="4 5" key="1">
    <citation type="journal article" date="2014" name="Genome Announc.">
        <title>Draft genome sequences of eight enterohepatic helicobacter species isolated from both laboratory and wild rodents.</title>
        <authorList>
            <person name="Sheh A."/>
            <person name="Shen Z."/>
            <person name="Fox J.G."/>
        </authorList>
    </citation>
    <scope>NUCLEOTIDE SEQUENCE [LARGE SCALE GENOMIC DNA]</scope>
    <source>
        <strain evidence="4 5">ST1</strain>
    </source>
</reference>
<dbReference type="InterPro" id="IPR001441">
    <property type="entry name" value="UPP_synth-like"/>
</dbReference>
<evidence type="ECO:0000313" key="5">
    <source>
        <dbReference type="Proteomes" id="UP000029922"/>
    </source>
</evidence>
<dbReference type="PANTHER" id="PTHR10291">
    <property type="entry name" value="DEHYDRODOLICHYL DIPHOSPHATE SYNTHASE FAMILY MEMBER"/>
    <property type="match status" value="1"/>
</dbReference>
<proteinExistence type="inferred from homology"/>
<dbReference type="HAMAP" id="MF_01139">
    <property type="entry name" value="ISPT"/>
    <property type="match status" value="1"/>
</dbReference>
<feature type="binding site" evidence="2">
    <location>
        <position position="12"/>
    </location>
    <ligand>
        <name>Mg(2+)</name>
        <dbReference type="ChEBI" id="CHEBI:18420"/>
    </ligand>
</feature>
<feature type="binding site" evidence="2">
    <location>
        <begin position="13"/>
        <end position="16"/>
    </location>
    <ligand>
        <name>substrate</name>
    </ligand>
</feature>
<feature type="binding site" evidence="2">
    <location>
        <position position="17"/>
    </location>
    <ligand>
        <name>substrate</name>
    </ligand>
</feature>
<accession>A0A099TY77</accession>
<dbReference type="SUPFAM" id="SSF64005">
    <property type="entry name" value="Undecaprenyl diphosphate synthase"/>
    <property type="match status" value="1"/>
</dbReference>
<dbReference type="AlphaFoldDB" id="A0A099TY77"/>
<name>A0A099TY77_9HELI</name>
<dbReference type="RefSeq" id="WP_034556866.1">
    <property type="nucleotide sequence ID" value="NZ_FZML01000019.1"/>
</dbReference>
<keyword evidence="2" id="KW-0460">Magnesium</keyword>
<gene>
    <name evidence="3" type="primary">uppS</name>
    <name evidence="4" type="ORF">LS73_003120</name>
    <name evidence="3" type="ORF">NCTC12714_01492</name>
</gene>
<evidence type="ECO:0000313" key="6">
    <source>
        <dbReference type="Proteomes" id="UP000255139"/>
    </source>
</evidence>
<dbReference type="PANTHER" id="PTHR10291:SF0">
    <property type="entry name" value="DEHYDRODOLICHYL DIPHOSPHATE SYNTHASE 2"/>
    <property type="match status" value="1"/>
</dbReference>
<feature type="binding site" evidence="2">
    <location>
        <begin position="177"/>
        <end position="179"/>
    </location>
    <ligand>
        <name>substrate</name>
    </ligand>
</feature>
<sequence>MSKLQHLAVVMDGNRRWARKNGILEKIGYLHGAKTVQKIIEVCIEEGITNLTLFAFSTENWQRPKEEIEYLFDLLEKYLDNSLDRFIKNQVRFRAIGNLEAIDDKLKKKIQNAQNITKDCTKLCVNVAISYGAKDEIVRSVLRVIDKGLPINEKNIQDNLDLPQDVDLLLRVGNAKRISNFLLWQCAYAEIFFSDTLFPGFTKRECKKIINDFKKRERTFGK</sequence>
<evidence type="ECO:0000256" key="2">
    <source>
        <dbReference type="HAMAP-Rule" id="MF_01139"/>
    </source>
</evidence>
<dbReference type="Proteomes" id="UP000029922">
    <property type="component" value="Unassembled WGS sequence"/>
</dbReference>
<evidence type="ECO:0000313" key="3">
    <source>
        <dbReference type="EMBL" id="STQ86681.1"/>
    </source>
</evidence>
<comment type="function">
    <text evidence="2">Catalyzes the condensation of isopentenyl diphosphate (IPP) with allylic pyrophosphates generating different type of terpenoids.</text>
</comment>
<evidence type="ECO:0000256" key="1">
    <source>
        <dbReference type="ARBA" id="ARBA00022679"/>
    </source>
</evidence>
<dbReference type="STRING" id="216.LS73_01355"/>
<keyword evidence="1 2" id="KW-0808">Transferase</keyword>
<comment type="caution">
    <text evidence="2">Lacks conserved residue(s) required for the propagation of feature annotation.</text>
</comment>
<feature type="binding site" evidence="2">
    <location>
        <position position="190"/>
    </location>
    <ligand>
        <name>Mg(2+)</name>
        <dbReference type="ChEBI" id="CHEBI:18420"/>
    </ligand>
</feature>
<comment type="similarity">
    <text evidence="2">Belongs to the UPP synthase family.</text>
</comment>
<dbReference type="InterPro" id="IPR018520">
    <property type="entry name" value="UPP_synth-like_CS"/>
</dbReference>
<organism evidence="3 6">
    <name type="scientific">Helicobacter muridarum</name>
    <dbReference type="NCBI Taxonomy" id="216"/>
    <lineage>
        <taxon>Bacteria</taxon>
        <taxon>Pseudomonadati</taxon>
        <taxon>Campylobacterota</taxon>
        <taxon>Epsilonproteobacteria</taxon>
        <taxon>Campylobacterales</taxon>
        <taxon>Helicobacteraceae</taxon>
        <taxon>Helicobacter</taxon>
    </lineage>
</organism>
<reference evidence="3 6" key="2">
    <citation type="submission" date="2018-06" db="EMBL/GenBank/DDBJ databases">
        <authorList>
            <consortium name="Pathogen Informatics"/>
            <person name="Doyle S."/>
        </authorList>
    </citation>
    <scope>NUCLEOTIDE SEQUENCE [LARGE SCALE GENOMIC DNA]</scope>
    <source>
        <strain evidence="3 6">NCTC12714</strain>
    </source>
</reference>
<feature type="active site" description="Proton acceptor" evidence="2">
    <location>
        <position position="60"/>
    </location>
</feature>
<feature type="binding site" evidence="2">
    <location>
        <position position="61"/>
    </location>
    <ligand>
        <name>substrate</name>
    </ligand>
</feature>
<dbReference type="PROSITE" id="PS01066">
    <property type="entry name" value="UPP_SYNTHASE"/>
    <property type="match status" value="1"/>
</dbReference>
<dbReference type="EMBL" id="UGJE01000002">
    <property type="protein sequence ID" value="STQ86681.1"/>
    <property type="molecule type" value="Genomic_DNA"/>
</dbReference>
<dbReference type="Pfam" id="PF01255">
    <property type="entry name" value="Prenyltransf"/>
    <property type="match status" value="1"/>
</dbReference>
<dbReference type="EMBL" id="JRPD02000004">
    <property type="protein sequence ID" value="TLE00906.1"/>
    <property type="molecule type" value="Genomic_DNA"/>
</dbReference>
<protein>
    <recommendedName>
        <fullName evidence="2">Isoprenyl transferase</fullName>
        <ecNumber evidence="2">2.5.1.-</ecNumber>
    </recommendedName>
</protein>
<dbReference type="GO" id="GO:0016094">
    <property type="term" value="P:polyprenol biosynthetic process"/>
    <property type="evidence" value="ECO:0007669"/>
    <property type="project" value="TreeGrafter"/>
</dbReference>
<dbReference type="EC" id="2.5.1.-" evidence="2"/>
<comment type="subunit">
    <text evidence="2">Homodimer.</text>
</comment>
<keyword evidence="6" id="KW-1185">Reference proteome</keyword>
<evidence type="ECO:0000313" key="4">
    <source>
        <dbReference type="EMBL" id="TLE00906.1"/>
    </source>
</evidence>
<feature type="binding site" evidence="2">
    <location>
        <begin position="57"/>
        <end position="59"/>
    </location>
    <ligand>
        <name>substrate</name>
    </ligand>
</feature>
<dbReference type="CDD" id="cd00475">
    <property type="entry name" value="Cis_IPPS"/>
    <property type="match status" value="1"/>
</dbReference>
<feature type="binding site" evidence="2">
    <location>
        <position position="63"/>
    </location>
    <ligand>
        <name>substrate</name>
    </ligand>
</feature>
<comment type="cofactor">
    <cofactor evidence="2">
        <name>Mg(2+)</name>
        <dbReference type="ChEBI" id="CHEBI:18420"/>
    </cofactor>
    <text evidence="2">Binds 2 magnesium ions per subunit.</text>
</comment>
<feature type="active site" evidence="2">
    <location>
        <position position="12"/>
    </location>
</feature>
<dbReference type="OrthoDB" id="4191603at2"/>
<feature type="binding site" evidence="2">
    <location>
        <position position="171"/>
    </location>
    <ligand>
        <name>substrate</name>
    </ligand>
</feature>
<dbReference type="Gene3D" id="3.40.1180.10">
    <property type="entry name" value="Decaprenyl diphosphate synthase-like"/>
    <property type="match status" value="1"/>
</dbReference>
<dbReference type="InterPro" id="IPR036424">
    <property type="entry name" value="UPP_synth-like_sf"/>
</dbReference>
<keyword evidence="2" id="KW-0479">Metal-binding</keyword>
<dbReference type="GO" id="GO:0045547">
    <property type="term" value="F:ditrans,polycis-polyprenyl diphosphate synthase [(2E,6E)-farnesyl diphosphate specific] activity"/>
    <property type="evidence" value="ECO:0007669"/>
    <property type="project" value="TreeGrafter"/>
</dbReference>
<dbReference type="NCBIfam" id="TIGR00055">
    <property type="entry name" value="uppS"/>
    <property type="match status" value="1"/>
</dbReference>